<evidence type="ECO:0000256" key="1">
    <source>
        <dbReference type="ARBA" id="ARBA00012493"/>
    </source>
</evidence>
<dbReference type="GO" id="GO:0003964">
    <property type="term" value="F:RNA-directed DNA polymerase activity"/>
    <property type="evidence" value="ECO:0007669"/>
    <property type="project" value="UniProtKB-KW"/>
</dbReference>
<dbReference type="Gene3D" id="3.10.10.10">
    <property type="entry name" value="HIV Type 1 Reverse Transcriptase, subunit A, domain 1"/>
    <property type="match status" value="1"/>
</dbReference>
<feature type="domain" description="Reverse transcriptase/retrotransposon-derived protein RNase H-like" evidence="5">
    <location>
        <begin position="794"/>
        <end position="845"/>
    </location>
</feature>
<dbReference type="GO" id="GO:0004190">
    <property type="term" value="F:aspartic-type endopeptidase activity"/>
    <property type="evidence" value="ECO:0007669"/>
    <property type="project" value="UniProtKB-KW"/>
</dbReference>
<dbReference type="SUPFAM" id="SSF56672">
    <property type="entry name" value="DNA/RNA polymerases"/>
    <property type="match status" value="1"/>
</dbReference>
<dbReference type="GO" id="GO:0006508">
    <property type="term" value="P:proteolysis"/>
    <property type="evidence" value="ECO:0007669"/>
    <property type="project" value="UniProtKB-KW"/>
</dbReference>
<keyword evidence="2" id="KW-0645">Protease</keyword>
<dbReference type="GO" id="GO:0008270">
    <property type="term" value="F:zinc ion binding"/>
    <property type="evidence" value="ECO:0007669"/>
    <property type="project" value="InterPro"/>
</dbReference>
<dbReference type="InterPro" id="IPR000477">
    <property type="entry name" value="RT_dom"/>
</dbReference>
<dbReference type="RefSeq" id="XP_024500668.1">
    <property type="nucleotide sequence ID" value="XM_024646492.1"/>
</dbReference>
<gene>
    <name evidence="6 8 9" type="ORF">SRAE_0000058300</name>
</gene>
<dbReference type="InterPro" id="IPR051320">
    <property type="entry name" value="Viral_Replic_Matur_Polypro"/>
</dbReference>
<evidence type="ECO:0000313" key="7">
    <source>
        <dbReference type="Proteomes" id="UP000035682"/>
    </source>
</evidence>
<evidence type="ECO:0000256" key="3">
    <source>
        <dbReference type="ARBA" id="ARBA00022750"/>
    </source>
</evidence>
<evidence type="ECO:0000313" key="6">
    <source>
        <dbReference type="EMBL" id="CEF61459.1"/>
    </source>
</evidence>
<dbReference type="WBParaSite" id="SRAE_0000058300.1">
    <property type="protein sequence ID" value="SRAE_0000058300.1"/>
    <property type="gene ID" value="WBGene00256329"/>
</dbReference>
<dbReference type="Proteomes" id="UP000035682">
    <property type="component" value="Unplaced"/>
</dbReference>
<dbReference type="SUPFAM" id="SSF57756">
    <property type="entry name" value="Retrovirus zinc finger-like domains"/>
    <property type="match status" value="1"/>
</dbReference>
<dbReference type="PANTHER" id="PTHR33064">
    <property type="entry name" value="POL PROTEIN"/>
    <property type="match status" value="1"/>
</dbReference>
<dbReference type="AlphaFoldDB" id="A0A090L1T9"/>
<evidence type="ECO:0000313" key="8">
    <source>
        <dbReference type="WBParaSite" id="SRAE_0000058300.1"/>
    </source>
</evidence>
<dbReference type="OrthoDB" id="5862884at2759"/>
<keyword evidence="6" id="KW-0695">RNA-directed DNA polymerase</keyword>
<protein>
    <recommendedName>
        <fullName evidence="1">RNA-directed DNA polymerase</fullName>
        <ecNumber evidence="1">2.7.7.49</ecNumber>
    </recommendedName>
</protein>
<keyword evidence="6" id="KW-0808">Transferase</keyword>
<dbReference type="EMBL" id="LN609408">
    <property type="protein sequence ID" value="CEF61459.1"/>
    <property type="molecule type" value="Genomic_DNA"/>
</dbReference>
<evidence type="ECO:0000256" key="2">
    <source>
        <dbReference type="ARBA" id="ARBA00022670"/>
    </source>
</evidence>
<dbReference type="GeneID" id="36373827"/>
<evidence type="ECO:0000313" key="9">
    <source>
        <dbReference type="WormBase" id="SRAE_0000058300"/>
    </source>
</evidence>
<name>A0A090L1T9_STRRB</name>
<keyword evidence="6" id="KW-0548">Nucleotidyltransferase</keyword>
<dbReference type="InterPro" id="IPR043128">
    <property type="entry name" value="Rev_trsase/Diguanyl_cyclase"/>
</dbReference>
<dbReference type="EC" id="2.7.7.49" evidence="1"/>
<evidence type="ECO:0000259" key="5">
    <source>
        <dbReference type="Pfam" id="PF17919"/>
    </source>
</evidence>
<dbReference type="Pfam" id="PF17919">
    <property type="entry name" value="RT_RNaseH_2"/>
    <property type="match status" value="1"/>
</dbReference>
<dbReference type="Gene3D" id="2.40.70.10">
    <property type="entry name" value="Acid Proteases"/>
    <property type="match status" value="1"/>
</dbReference>
<dbReference type="InterPro" id="IPR041577">
    <property type="entry name" value="RT_RNaseH_2"/>
</dbReference>
<dbReference type="CTD" id="36373827"/>
<reference evidence="7" key="2">
    <citation type="submission" date="2014-09" db="EMBL/GenBank/DDBJ databases">
        <authorList>
            <person name="Martin A.A."/>
        </authorList>
    </citation>
    <scope>NUCLEOTIDE SEQUENCE</scope>
    <source>
        <strain evidence="7">ED321</strain>
    </source>
</reference>
<organism evidence="6">
    <name type="scientific">Strongyloides ratti</name>
    <name type="common">Parasitic roundworm</name>
    <dbReference type="NCBI Taxonomy" id="34506"/>
    <lineage>
        <taxon>Eukaryota</taxon>
        <taxon>Metazoa</taxon>
        <taxon>Ecdysozoa</taxon>
        <taxon>Nematoda</taxon>
        <taxon>Chromadorea</taxon>
        <taxon>Rhabditida</taxon>
        <taxon>Tylenchina</taxon>
        <taxon>Panagrolaimomorpha</taxon>
        <taxon>Strongyloidoidea</taxon>
        <taxon>Strongyloididae</taxon>
        <taxon>Strongyloides</taxon>
    </lineage>
</organism>
<dbReference type="Pfam" id="PF00078">
    <property type="entry name" value="RVT_1"/>
    <property type="match status" value="1"/>
</dbReference>
<accession>A0A090L1T9</accession>
<dbReference type="FunFam" id="3.30.70.270:FF:000020">
    <property type="entry name" value="Transposon Tf2-6 polyprotein-like Protein"/>
    <property type="match status" value="1"/>
</dbReference>
<keyword evidence="7" id="KW-1185">Reference proteome</keyword>
<reference evidence="6" key="1">
    <citation type="submission" date="2014-09" db="EMBL/GenBank/DDBJ databases">
        <authorList>
            <person name="Aslett A.Martin."/>
        </authorList>
    </citation>
    <scope>NUCLEOTIDE SEQUENCE</scope>
    <source>
        <strain evidence="6">ED321 Heterogonic</strain>
    </source>
</reference>
<keyword evidence="3" id="KW-0378">Hydrolase</keyword>
<dbReference type="InterPro" id="IPR021109">
    <property type="entry name" value="Peptidase_aspartic_dom_sf"/>
</dbReference>
<dbReference type="WormBase" id="SRAE_0000058300">
    <property type="protein sequence ID" value="SRP02153"/>
    <property type="gene ID" value="WBGene00256329"/>
</dbReference>
<dbReference type="GO" id="GO:0003676">
    <property type="term" value="F:nucleic acid binding"/>
    <property type="evidence" value="ECO:0007669"/>
    <property type="project" value="InterPro"/>
</dbReference>
<dbReference type="InterPro" id="IPR043502">
    <property type="entry name" value="DNA/RNA_pol_sf"/>
</dbReference>
<dbReference type="CDD" id="cd00303">
    <property type="entry name" value="retropepsin_like"/>
    <property type="match status" value="1"/>
</dbReference>
<evidence type="ECO:0000259" key="4">
    <source>
        <dbReference type="Pfam" id="PF00078"/>
    </source>
</evidence>
<sequence>MYSQLSESDRLKYIELYTIVSSLGLVISEESLLSELSIADCKRHSQKIEKLKLLELKCVNSEAIESDLSVKEVEDSDNMTFTPKSTTWTAMVNVFDSKKEKFSIFLKKLVNAMKIDGVGDSDIQLMLLKAKLDTESAYRLDNYKESKGNITFVQASAFLTEVYDGDRARNMASIKAEKTSLDGIDEATKTRTIKTQLRNKLSFNVVLKTRFLDRFDFYSDFCELAMDISDYWYAINDKKGRGKKNLHENNLGNNGNRNFDINKIQCHKCKNYGYYANKCENKMNETVKLENKKDQYSNNKVVSNVESIELKESVSKVNKISMVINPNPLIILNMGVGKGFVDTLTDSGSSVSLMSLKSLKVLLKDEDIELKNTDTVLVGAFGNETVPVGKVNMRVSYDNMQHFIDIIIVSQLNYDMIPGINEIKLFNMLNIPSEYFSAEMETKILNKGEIVKSYLNNRVVNAASELEVSNEYILEEIKKNYPQVDKVLSRHSNDIGKFIHKVPKIEWDTSVEHSYFPYKYPVHQLEIGQYLLKEMLDADILEVGHARYLHNIIIVKKHVNENSDYQSMDNGKVDLNKQYRIVVDLRSLNKMCAKVEMPGMRIESLIPLSKEATRFISIDLCQSFHQFELDEVDRIFFDIAYPGMPCLRFKRLPQGFINSPVYMKYLLEKKIPSDLLQLYYDDGIRGTDTDLFAHIRIVEQIFRKLGDCDLKINASKSLLCATKLQVLGFEGSQYGAEPGARARNIMEKYKVPKSSDDIRRFLGFISYYRRFLPKLGISLQPITKLLRKNVVFIWCDECQLNFDKIKNLLLENPRLYTEVKNEPLMVNTDASFEGFGGCLYQMINKEFRERGEINSVAAKRNRGRPKKISNELNLDDENDEENNLTSNQKLFIQKLYEKGHFCYKKIFHLLDEKFGENKKKMARKELRKIIKECKSCLEINIGRSKKKSITMKVTGPRAVVNLDIAEPFMNQSDVAKGKKRYFISLVDYCSKTFMRDLLIF</sequence>
<proteinExistence type="predicted"/>
<dbReference type="Gene3D" id="3.30.70.270">
    <property type="match status" value="2"/>
</dbReference>
<dbReference type="PANTHER" id="PTHR33064:SF37">
    <property type="entry name" value="RIBONUCLEASE H"/>
    <property type="match status" value="1"/>
</dbReference>
<feature type="domain" description="Reverse transcriptase" evidence="4">
    <location>
        <begin position="576"/>
        <end position="730"/>
    </location>
</feature>
<reference evidence="8" key="3">
    <citation type="submission" date="2020-12" db="UniProtKB">
        <authorList>
            <consortium name="WormBaseParasite"/>
        </authorList>
    </citation>
    <scope>IDENTIFICATION</scope>
</reference>
<keyword evidence="3" id="KW-0064">Aspartyl protease</keyword>
<dbReference type="InterPro" id="IPR036875">
    <property type="entry name" value="Znf_CCHC_sf"/>
</dbReference>